<proteinExistence type="predicted"/>
<organism evidence="2 3">
    <name type="scientific">Phocoenobacter uteri</name>
    <dbReference type="NCBI Taxonomy" id="146806"/>
    <lineage>
        <taxon>Bacteria</taxon>
        <taxon>Pseudomonadati</taxon>
        <taxon>Pseudomonadota</taxon>
        <taxon>Gammaproteobacteria</taxon>
        <taxon>Pasteurellales</taxon>
        <taxon>Pasteurellaceae</taxon>
        <taxon>Phocoenobacter</taxon>
    </lineage>
</organism>
<dbReference type="AlphaFoldDB" id="A0A379C9N1"/>
<sequence>MRTVLIDLLGVSGIISICVGIYLIYGSAITCITAGILLLLYALVAGSKK</sequence>
<accession>A0A379C9N1</accession>
<gene>
    <name evidence="2" type="ORF">NCTC12872_00942</name>
</gene>
<feature type="transmembrane region" description="Helical" evidence="1">
    <location>
        <begin position="14"/>
        <end position="44"/>
    </location>
</feature>
<keyword evidence="3" id="KW-1185">Reference proteome</keyword>
<evidence type="ECO:0000256" key="1">
    <source>
        <dbReference type="SAM" id="Phobius"/>
    </source>
</evidence>
<keyword evidence="1" id="KW-0812">Transmembrane</keyword>
<dbReference type="Proteomes" id="UP000255417">
    <property type="component" value="Unassembled WGS sequence"/>
</dbReference>
<reference evidence="2 3" key="1">
    <citation type="submission" date="2018-06" db="EMBL/GenBank/DDBJ databases">
        <authorList>
            <consortium name="Pathogen Informatics"/>
            <person name="Doyle S."/>
        </authorList>
    </citation>
    <scope>NUCLEOTIDE SEQUENCE [LARGE SCALE GENOMIC DNA]</scope>
    <source>
        <strain evidence="2 3">NCTC12872</strain>
    </source>
</reference>
<name>A0A379C9N1_9PAST</name>
<evidence type="ECO:0000313" key="2">
    <source>
        <dbReference type="EMBL" id="SUB58971.1"/>
    </source>
</evidence>
<evidence type="ECO:0000313" key="3">
    <source>
        <dbReference type="Proteomes" id="UP000255417"/>
    </source>
</evidence>
<keyword evidence="1" id="KW-1133">Transmembrane helix</keyword>
<dbReference type="EMBL" id="UGTA01000001">
    <property type="protein sequence ID" value="SUB58971.1"/>
    <property type="molecule type" value="Genomic_DNA"/>
</dbReference>
<protein>
    <submittedName>
        <fullName evidence="2">Uncharacterized protein</fullName>
    </submittedName>
</protein>
<keyword evidence="1" id="KW-0472">Membrane</keyword>